<evidence type="ECO:0000256" key="8">
    <source>
        <dbReference type="HAMAP-Rule" id="MF_00564"/>
    </source>
</evidence>
<keyword evidence="3 8" id="KW-0820">tRNA-binding</keyword>
<dbReference type="SUPFAM" id="SSF54211">
    <property type="entry name" value="Ribosomal protein S5 domain 2-like"/>
    <property type="match status" value="1"/>
</dbReference>
<dbReference type="InterPro" id="IPR001247">
    <property type="entry name" value="ExoRNase_PH_dom1"/>
</dbReference>
<dbReference type="EC" id="2.7.7.56" evidence="8"/>
<dbReference type="InterPro" id="IPR002381">
    <property type="entry name" value="RNase_PH_bac-type"/>
</dbReference>
<evidence type="ECO:0000313" key="11">
    <source>
        <dbReference type="EMBL" id="MBM6878799.1"/>
    </source>
</evidence>
<keyword evidence="5 8" id="KW-0819">tRNA processing</keyword>
<dbReference type="PROSITE" id="PS01277">
    <property type="entry name" value="RIBONUCLEASE_PH"/>
    <property type="match status" value="1"/>
</dbReference>
<keyword evidence="4 8" id="KW-0808">Transferase</keyword>
<evidence type="ECO:0000256" key="5">
    <source>
        <dbReference type="ARBA" id="ARBA00022694"/>
    </source>
</evidence>
<reference evidence="11 12" key="1">
    <citation type="journal article" date="2021" name="Sci. Rep.">
        <title>The distribution of antibiotic resistance genes in chicken gut microbiota commensals.</title>
        <authorList>
            <person name="Juricova H."/>
            <person name="Matiasovicova J."/>
            <person name="Kubasova T."/>
            <person name="Cejkova D."/>
            <person name="Rychlik I."/>
        </authorList>
    </citation>
    <scope>NUCLEOTIDE SEQUENCE [LARGE SCALE GENOMIC DNA]</scope>
    <source>
        <strain evidence="11 12">An431b</strain>
    </source>
</reference>
<dbReference type="PANTHER" id="PTHR11953">
    <property type="entry name" value="EXOSOME COMPLEX COMPONENT"/>
    <property type="match status" value="1"/>
</dbReference>
<keyword evidence="7" id="KW-0694">RNA-binding</keyword>
<feature type="domain" description="Exoribonuclease phosphorolytic" evidence="10">
    <location>
        <begin position="159"/>
        <end position="224"/>
    </location>
</feature>
<keyword evidence="12" id="KW-1185">Reference proteome</keyword>
<dbReference type="InterPro" id="IPR027408">
    <property type="entry name" value="PNPase/RNase_PH_dom_sf"/>
</dbReference>
<dbReference type="SUPFAM" id="SSF55666">
    <property type="entry name" value="Ribonuclease PH domain 2-like"/>
    <property type="match status" value="1"/>
</dbReference>
<evidence type="ECO:0000259" key="10">
    <source>
        <dbReference type="Pfam" id="PF03725"/>
    </source>
</evidence>
<comment type="caution">
    <text evidence="11">The sequence shown here is derived from an EMBL/GenBank/DDBJ whole genome shotgun (WGS) entry which is preliminary data.</text>
</comment>
<proteinExistence type="inferred from homology"/>
<evidence type="ECO:0000259" key="9">
    <source>
        <dbReference type="Pfam" id="PF01138"/>
    </source>
</evidence>
<accession>A0ABS2GBE6</accession>
<dbReference type="NCBIfam" id="TIGR01966">
    <property type="entry name" value="RNasePH"/>
    <property type="match status" value="1"/>
</dbReference>
<dbReference type="InterPro" id="IPR015847">
    <property type="entry name" value="ExoRNase_PH_dom2"/>
</dbReference>
<dbReference type="Pfam" id="PF03725">
    <property type="entry name" value="RNase_PH_C"/>
    <property type="match status" value="1"/>
</dbReference>
<evidence type="ECO:0000256" key="7">
    <source>
        <dbReference type="ARBA" id="ARBA00022884"/>
    </source>
</evidence>
<dbReference type="PANTHER" id="PTHR11953:SF0">
    <property type="entry name" value="EXOSOME COMPLEX COMPONENT RRP41"/>
    <property type="match status" value="1"/>
</dbReference>
<comment type="subunit">
    <text evidence="8">Homohexameric ring arranged as a trimer of dimers.</text>
</comment>
<organism evidence="11 12">
    <name type="scientific">Anaerotignum lactatifermentans</name>
    <dbReference type="NCBI Taxonomy" id="160404"/>
    <lineage>
        <taxon>Bacteria</taxon>
        <taxon>Bacillati</taxon>
        <taxon>Bacillota</taxon>
        <taxon>Clostridia</taxon>
        <taxon>Lachnospirales</taxon>
        <taxon>Anaerotignaceae</taxon>
        <taxon>Anaerotignum</taxon>
    </lineage>
</organism>
<dbReference type="InterPro" id="IPR018336">
    <property type="entry name" value="RNase_PH_CS"/>
</dbReference>
<comment type="similarity">
    <text evidence="1 8">Belongs to the RNase PH family.</text>
</comment>
<evidence type="ECO:0000256" key="4">
    <source>
        <dbReference type="ARBA" id="ARBA00022679"/>
    </source>
</evidence>
<dbReference type="HAMAP" id="MF_00564">
    <property type="entry name" value="RNase_PH"/>
    <property type="match status" value="1"/>
</dbReference>
<keyword evidence="2 8" id="KW-0698">rRNA processing</keyword>
<dbReference type="Pfam" id="PF01138">
    <property type="entry name" value="RNase_PH"/>
    <property type="match status" value="1"/>
</dbReference>
<dbReference type="CDD" id="cd11362">
    <property type="entry name" value="RNase_PH_bact"/>
    <property type="match status" value="1"/>
</dbReference>
<comment type="catalytic activity">
    <reaction evidence="8">
        <text>tRNA(n+1) + phosphate = tRNA(n) + a ribonucleoside 5'-diphosphate</text>
        <dbReference type="Rhea" id="RHEA:10628"/>
        <dbReference type="Rhea" id="RHEA-COMP:17343"/>
        <dbReference type="Rhea" id="RHEA-COMP:17344"/>
        <dbReference type="ChEBI" id="CHEBI:43474"/>
        <dbReference type="ChEBI" id="CHEBI:57930"/>
        <dbReference type="ChEBI" id="CHEBI:173114"/>
        <dbReference type="EC" id="2.7.7.56"/>
    </reaction>
</comment>
<keyword evidence="6 8" id="KW-0548">Nucleotidyltransferase</keyword>
<dbReference type="RefSeq" id="WP_205132927.1">
    <property type="nucleotide sequence ID" value="NZ_JACSNT010000003.1"/>
</dbReference>
<evidence type="ECO:0000256" key="3">
    <source>
        <dbReference type="ARBA" id="ARBA00022555"/>
    </source>
</evidence>
<feature type="domain" description="Exoribonuclease phosphorolytic" evidence="9">
    <location>
        <begin position="12"/>
        <end position="139"/>
    </location>
</feature>
<dbReference type="Proteomes" id="UP000729290">
    <property type="component" value="Unassembled WGS sequence"/>
</dbReference>
<dbReference type="InterPro" id="IPR036345">
    <property type="entry name" value="ExoRNase_PH_dom2_sf"/>
</dbReference>
<evidence type="ECO:0000256" key="1">
    <source>
        <dbReference type="ARBA" id="ARBA00006678"/>
    </source>
</evidence>
<dbReference type="GO" id="GO:0009022">
    <property type="term" value="F:tRNA nucleotidyltransferase activity"/>
    <property type="evidence" value="ECO:0007669"/>
    <property type="project" value="UniProtKB-EC"/>
</dbReference>
<protein>
    <recommendedName>
        <fullName evidence="8">Ribonuclease PH</fullName>
        <shortName evidence="8">RNase PH</shortName>
        <ecNumber evidence="8">2.7.7.56</ecNumber>
    </recommendedName>
    <alternativeName>
        <fullName evidence="8">tRNA nucleotidyltransferase</fullName>
    </alternativeName>
</protein>
<dbReference type="Gene3D" id="3.30.230.70">
    <property type="entry name" value="GHMP Kinase, N-terminal domain"/>
    <property type="match status" value="1"/>
</dbReference>
<dbReference type="InterPro" id="IPR050080">
    <property type="entry name" value="RNase_PH"/>
</dbReference>
<comment type="function">
    <text evidence="8">Phosphorolytic 3'-5' exoribonuclease that plays an important role in tRNA 3'-end maturation. Removes nucleotide residues following the 3'-CCA terminus of tRNAs; can also add nucleotides to the ends of RNA molecules by using nucleoside diphosphates as substrates, but this may not be physiologically important. Probably plays a role in initiation of 16S rRNA degradation (leading to ribosome degradation) during starvation.</text>
</comment>
<dbReference type="InterPro" id="IPR020568">
    <property type="entry name" value="Ribosomal_Su5_D2-typ_SF"/>
</dbReference>
<evidence type="ECO:0000256" key="2">
    <source>
        <dbReference type="ARBA" id="ARBA00022552"/>
    </source>
</evidence>
<name>A0ABS2GBE6_9FIRM</name>
<feature type="binding site" evidence="8">
    <location>
        <position position="87"/>
    </location>
    <ligand>
        <name>phosphate</name>
        <dbReference type="ChEBI" id="CHEBI:43474"/>
        <note>substrate</note>
    </ligand>
</feature>
<gene>
    <name evidence="8 11" type="primary">rph</name>
    <name evidence="11" type="ORF">H9X83_11655</name>
</gene>
<evidence type="ECO:0000313" key="12">
    <source>
        <dbReference type="Proteomes" id="UP000729290"/>
    </source>
</evidence>
<feature type="binding site" evidence="8">
    <location>
        <begin position="125"/>
        <end position="127"/>
    </location>
    <ligand>
        <name>phosphate</name>
        <dbReference type="ChEBI" id="CHEBI:43474"/>
        <note>substrate</note>
    </ligand>
</feature>
<dbReference type="EMBL" id="JACSNV010000022">
    <property type="protein sequence ID" value="MBM6878799.1"/>
    <property type="molecule type" value="Genomic_DNA"/>
</dbReference>
<evidence type="ECO:0000256" key="6">
    <source>
        <dbReference type="ARBA" id="ARBA00022695"/>
    </source>
</evidence>
<sequence length="242" mass="26203">MKRIDGRSFDSLRPMQLVTGYTKYAEGSVLIVCGDTKVLCNASVEENVPPFLRESGTGWVTAEYSMLPRATATRNKRDIQKLKLNTRSAEIQRLIGRALRAAVDLEALGERSITIDCDVIQADGGTRTASITGGFVALGLACQKLVAEGVIERMPLKRYVSAVSVGVVEGECLLDLCYVEDSAAEVDMNIVMTSEGGFVELQGTGEHGTFDRTQLDRLLALGEKGAGELHRLQKKALGGMEF</sequence>